<name>A0A1G6LJS2_9GAMM</name>
<organism evidence="2 3">
    <name type="scientific">Acinetobacter marinus</name>
    <dbReference type="NCBI Taxonomy" id="281375"/>
    <lineage>
        <taxon>Bacteria</taxon>
        <taxon>Pseudomonadati</taxon>
        <taxon>Pseudomonadota</taxon>
        <taxon>Gammaproteobacteria</taxon>
        <taxon>Moraxellales</taxon>
        <taxon>Moraxellaceae</taxon>
        <taxon>Acinetobacter</taxon>
    </lineage>
</organism>
<gene>
    <name evidence="2" type="ORF">SAMN05421749_10573</name>
</gene>
<dbReference type="Gene3D" id="3.40.50.300">
    <property type="entry name" value="P-loop containing nucleotide triphosphate hydrolases"/>
    <property type="match status" value="1"/>
</dbReference>
<dbReference type="InterPro" id="IPR026866">
    <property type="entry name" value="CR006_AAA"/>
</dbReference>
<sequence>MEQKNGKLFTELEATYPQDCSTAIKIILGKISKIRSECIQQNDLLENQQKEAKKALRLNHIYHFLQDINYTQQNTDIDLAFEAIAPLEIELSALQNRKTEIKSEEDKLKSEGEACKRINNILNHDFGHQALSLKAIETPNTQNIHFEIQRNGAKAHNLSEGEQSLISFCYFLAKIQDDLNQNKEPILWIDDPICSLDNNHIYFIYSLLENICLENKYSQIFISTHNLDFLKYLTQLTAMGKIDHRLKRERAFYQVEKNFLGSKIKKMAYHLEQNSSEFTYLFEIIYQCSLANEVNDDNHLYFYNFANNARKFLEIYTYYLFPNPILKDRQRLQKFWGERLPRIFSERINHDGSHAVTILEGKLTLRDFSEINANAKLILTKLNECNPEQYNSLLESIGAT</sequence>
<protein>
    <submittedName>
        <fullName evidence="2">AAA domain-containing protein</fullName>
    </submittedName>
</protein>
<reference evidence="3" key="1">
    <citation type="submission" date="2016-09" db="EMBL/GenBank/DDBJ databases">
        <authorList>
            <person name="Varghese N."/>
            <person name="Submissions S."/>
        </authorList>
    </citation>
    <scope>NUCLEOTIDE SEQUENCE [LARGE SCALE GENOMIC DNA]</scope>
    <source>
        <strain evidence="3">ANC 3699</strain>
    </source>
</reference>
<dbReference type="AlphaFoldDB" id="A0A1G6LJS2"/>
<proteinExistence type="predicted"/>
<accession>A0A1G6LJS2</accession>
<evidence type="ECO:0000259" key="1">
    <source>
        <dbReference type="Pfam" id="PF13166"/>
    </source>
</evidence>
<evidence type="ECO:0000313" key="3">
    <source>
        <dbReference type="Proteomes" id="UP000242317"/>
    </source>
</evidence>
<dbReference type="SUPFAM" id="SSF52540">
    <property type="entry name" value="P-loop containing nucleoside triphosphate hydrolases"/>
    <property type="match status" value="1"/>
</dbReference>
<keyword evidence="3" id="KW-1185">Reference proteome</keyword>
<dbReference type="Proteomes" id="UP000242317">
    <property type="component" value="Unassembled WGS sequence"/>
</dbReference>
<dbReference type="EMBL" id="FMYK01000005">
    <property type="protein sequence ID" value="SDC42856.1"/>
    <property type="molecule type" value="Genomic_DNA"/>
</dbReference>
<feature type="domain" description="Protein CR006 P-loop" evidence="1">
    <location>
        <begin position="1"/>
        <end position="379"/>
    </location>
</feature>
<dbReference type="Pfam" id="PF13166">
    <property type="entry name" value="AAA_13"/>
    <property type="match status" value="1"/>
</dbReference>
<dbReference type="RefSeq" id="WP_280137880.1">
    <property type="nucleotide sequence ID" value="NZ_FMYK01000005.1"/>
</dbReference>
<dbReference type="InterPro" id="IPR027417">
    <property type="entry name" value="P-loop_NTPase"/>
</dbReference>
<evidence type="ECO:0000313" key="2">
    <source>
        <dbReference type="EMBL" id="SDC42856.1"/>
    </source>
</evidence>